<dbReference type="OMA" id="GDERHPI"/>
<evidence type="ECO:0000313" key="6">
    <source>
        <dbReference type="Proteomes" id="UP000265020"/>
    </source>
</evidence>
<keyword evidence="2" id="KW-0547">Nucleotide-binding</keyword>
<dbReference type="Proteomes" id="UP000265020">
    <property type="component" value="Unassembled WGS sequence"/>
</dbReference>
<evidence type="ECO:0000256" key="3">
    <source>
        <dbReference type="ARBA" id="ARBA00023134"/>
    </source>
</evidence>
<name>A0A3Q2DND9_CYPVA</name>
<evidence type="ECO:0000313" key="5">
    <source>
        <dbReference type="Ensembl" id="ENSCVAP00000021033.1"/>
    </source>
</evidence>
<dbReference type="FunFam" id="3.40.50.300:FF:001809">
    <property type="entry name" value="Si:ch1073-365p7.2"/>
    <property type="match status" value="1"/>
</dbReference>
<keyword evidence="6" id="KW-1185">Reference proteome</keyword>
<keyword evidence="3" id="KW-0342">GTP-binding</keyword>
<proteinExistence type="inferred from homology"/>
<dbReference type="InterPro" id="IPR027417">
    <property type="entry name" value="P-loop_NTPase"/>
</dbReference>
<dbReference type="GO" id="GO:0005525">
    <property type="term" value="F:GTP binding"/>
    <property type="evidence" value="ECO:0007669"/>
    <property type="project" value="UniProtKB-KW"/>
</dbReference>
<sequence length="393" mass="45417">MTLFREDIWKHTLVLFTVGDWLGGKTVEERIESEEGLQWIMNSCGNRYHVLNNMDESNRIQVKELIEKIEEMWAGNEDPCYEVDLNRAEQIEAKKEAGDNMAIGLKKINERKSRVLKELIGGQPQPLSGIRIVLLGQKCSGKGMAGDMILFKRLFGTAFNTAQSKRNLPHATCMKHEGDFNGVKVLVVETPGWFSDSSPPDWIKEEVLQGVSMCSPGPHVFLLVVPIFRSFTEKDLKAMVEVLKPLSERVWRHCMVLFTWGDWLSDFPVENYIVREGKVLQELLEKCGNRYHVRNPNRSDNAAQVTELFQKIIDLVKQNKGFFTTKLKQNRKRPWTYKQQQFIEEEWNKREEELIGKVMKALSNEPEKSTVSSAAHSMDEFLIPYCKFDMIRN</sequence>
<dbReference type="GeneTree" id="ENSGT00940000162556"/>
<dbReference type="PROSITE" id="PS51720">
    <property type="entry name" value="G_AIG1"/>
    <property type="match status" value="1"/>
</dbReference>
<dbReference type="Ensembl" id="ENSCVAT00000012864.1">
    <property type="protein sequence ID" value="ENSCVAP00000021033.1"/>
    <property type="gene ID" value="ENSCVAG00000002774.1"/>
</dbReference>
<accession>A0A3Q2DND9</accession>
<dbReference type="Pfam" id="PF04548">
    <property type="entry name" value="AIG1"/>
    <property type="match status" value="2"/>
</dbReference>
<feature type="domain" description="AIG1-type G" evidence="4">
    <location>
        <begin position="127"/>
        <end position="332"/>
    </location>
</feature>
<dbReference type="AlphaFoldDB" id="A0A3Q2DND9"/>
<evidence type="ECO:0000256" key="2">
    <source>
        <dbReference type="ARBA" id="ARBA00022741"/>
    </source>
</evidence>
<dbReference type="Gene3D" id="3.40.50.300">
    <property type="entry name" value="P-loop containing nucleotide triphosphate hydrolases"/>
    <property type="match status" value="2"/>
</dbReference>
<comment type="similarity">
    <text evidence="1">Belongs to the TRAFAC class TrmE-Era-EngA-EngB-Septin-like GTPase superfamily. AIG1/Toc34/Toc159-like paraseptin GTPase family. IAN subfamily.</text>
</comment>
<dbReference type="InterPro" id="IPR045058">
    <property type="entry name" value="GIMA/IAN/Toc"/>
</dbReference>
<evidence type="ECO:0000259" key="4">
    <source>
        <dbReference type="PROSITE" id="PS51720"/>
    </source>
</evidence>
<protein>
    <recommendedName>
        <fullName evidence="4">AIG1-type G domain-containing protein</fullName>
    </recommendedName>
</protein>
<reference evidence="5" key="2">
    <citation type="submission" date="2025-09" db="UniProtKB">
        <authorList>
            <consortium name="Ensembl"/>
        </authorList>
    </citation>
    <scope>IDENTIFICATION</scope>
</reference>
<reference evidence="5" key="1">
    <citation type="submission" date="2025-08" db="UniProtKB">
        <authorList>
            <consortium name="Ensembl"/>
        </authorList>
    </citation>
    <scope>IDENTIFICATION</scope>
</reference>
<dbReference type="PANTHER" id="PTHR10903:SF107">
    <property type="entry name" value="GTPASE IMAP FAMILY MEMBER 4-LIKE-RELATED"/>
    <property type="match status" value="1"/>
</dbReference>
<dbReference type="InterPro" id="IPR006703">
    <property type="entry name" value="G_AIG1"/>
</dbReference>
<dbReference type="PANTHER" id="PTHR10903">
    <property type="entry name" value="GTPASE, IMAP FAMILY MEMBER-RELATED"/>
    <property type="match status" value="1"/>
</dbReference>
<evidence type="ECO:0000256" key="1">
    <source>
        <dbReference type="ARBA" id="ARBA00008535"/>
    </source>
</evidence>
<organism evidence="5 6">
    <name type="scientific">Cyprinodon variegatus</name>
    <name type="common">Sheepshead minnow</name>
    <dbReference type="NCBI Taxonomy" id="28743"/>
    <lineage>
        <taxon>Eukaryota</taxon>
        <taxon>Metazoa</taxon>
        <taxon>Chordata</taxon>
        <taxon>Craniata</taxon>
        <taxon>Vertebrata</taxon>
        <taxon>Euteleostomi</taxon>
        <taxon>Actinopterygii</taxon>
        <taxon>Neopterygii</taxon>
        <taxon>Teleostei</taxon>
        <taxon>Neoteleostei</taxon>
        <taxon>Acanthomorphata</taxon>
        <taxon>Ovalentaria</taxon>
        <taxon>Atherinomorphae</taxon>
        <taxon>Cyprinodontiformes</taxon>
        <taxon>Cyprinodontidae</taxon>
        <taxon>Cyprinodon</taxon>
    </lineage>
</organism>
<dbReference type="SUPFAM" id="SSF52540">
    <property type="entry name" value="P-loop containing nucleoside triphosphate hydrolases"/>
    <property type="match status" value="1"/>
</dbReference>